<dbReference type="PROSITE" id="PS51257">
    <property type="entry name" value="PROKAR_LIPOPROTEIN"/>
    <property type="match status" value="1"/>
</dbReference>
<keyword evidence="3" id="KW-1185">Reference proteome</keyword>
<comment type="caution">
    <text evidence="2">The sequence shown here is derived from an EMBL/GenBank/DDBJ whole genome shotgun (WGS) entry which is preliminary data.</text>
</comment>
<feature type="chain" id="PRO_5040805289" evidence="1">
    <location>
        <begin position="22"/>
        <end position="165"/>
    </location>
</feature>
<dbReference type="Proteomes" id="UP001147653">
    <property type="component" value="Unassembled WGS sequence"/>
</dbReference>
<evidence type="ECO:0000313" key="3">
    <source>
        <dbReference type="Proteomes" id="UP001147653"/>
    </source>
</evidence>
<keyword evidence="1" id="KW-0732">Signal</keyword>
<accession>A0A9X3S7R3</accession>
<evidence type="ECO:0000313" key="2">
    <source>
        <dbReference type="EMBL" id="MDA0179496.1"/>
    </source>
</evidence>
<reference evidence="2" key="1">
    <citation type="submission" date="2022-10" db="EMBL/GenBank/DDBJ databases">
        <title>The WGS of Solirubrobacter phytolaccae KCTC 29190.</title>
        <authorList>
            <person name="Jiang Z."/>
        </authorList>
    </citation>
    <scope>NUCLEOTIDE SEQUENCE</scope>
    <source>
        <strain evidence="2">KCTC 29190</strain>
    </source>
</reference>
<dbReference type="EMBL" id="JAPDDP010000005">
    <property type="protein sequence ID" value="MDA0179496.1"/>
    <property type="molecule type" value="Genomic_DNA"/>
</dbReference>
<evidence type="ECO:0000256" key="1">
    <source>
        <dbReference type="SAM" id="SignalP"/>
    </source>
</evidence>
<proteinExistence type="predicted"/>
<gene>
    <name evidence="2" type="ORF">OJ997_04245</name>
</gene>
<dbReference type="AlphaFoldDB" id="A0A9X3S7R3"/>
<feature type="signal peptide" evidence="1">
    <location>
        <begin position="1"/>
        <end position="21"/>
    </location>
</feature>
<sequence length="165" mass="17296">MLRPLLLALTALLFAAPAAQACIDQPLSKPFTPWLDYAHYQAAPEDWTLDGAAFTGGGHPWGGGNESLSIPAGASAITDPVCITLVHPTLRFFARGTGTLTVSVIAAGGLELPVGVVLGTGGWSPSPVLPIVLNLLGEQDVRFRFTSALGAFRIDDVWIDPYSKG</sequence>
<protein>
    <submittedName>
        <fullName evidence="2">Uncharacterized protein</fullName>
    </submittedName>
</protein>
<organism evidence="2 3">
    <name type="scientific">Solirubrobacter phytolaccae</name>
    <dbReference type="NCBI Taxonomy" id="1404360"/>
    <lineage>
        <taxon>Bacteria</taxon>
        <taxon>Bacillati</taxon>
        <taxon>Actinomycetota</taxon>
        <taxon>Thermoleophilia</taxon>
        <taxon>Solirubrobacterales</taxon>
        <taxon>Solirubrobacteraceae</taxon>
        <taxon>Solirubrobacter</taxon>
    </lineage>
</organism>
<dbReference type="RefSeq" id="WP_270023781.1">
    <property type="nucleotide sequence ID" value="NZ_JAPDDP010000005.1"/>
</dbReference>
<name>A0A9X3S7R3_9ACTN</name>